<protein>
    <submittedName>
        <fullName evidence="1">Uncharacterized protein</fullName>
    </submittedName>
</protein>
<comment type="caution">
    <text evidence="1">The sequence shown here is derived from an EMBL/GenBank/DDBJ whole genome shotgun (WGS) entry which is preliminary data.</text>
</comment>
<sequence>MPHRVGMRKPELNFSNWHEAKQRGGGLADCHLHQRPASAINARARRGARGCGCRSAGRKATT</sequence>
<evidence type="ECO:0000313" key="1">
    <source>
        <dbReference type="EMBL" id="KAG2601819.1"/>
    </source>
</evidence>
<dbReference type="Proteomes" id="UP000823388">
    <property type="component" value="Chromosome 5K"/>
</dbReference>
<dbReference type="AlphaFoldDB" id="A0A8T0T0F9"/>
<keyword evidence="2" id="KW-1185">Reference proteome</keyword>
<evidence type="ECO:0000313" key="2">
    <source>
        <dbReference type="Proteomes" id="UP000823388"/>
    </source>
</evidence>
<reference evidence="1" key="1">
    <citation type="submission" date="2020-05" db="EMBL/GenBank/DDBJ databases">
        <title>WGS assembly of Panicum virgatum.</title>
        <authorList>
            <person name="Lovell J.T."/>
            <person name="Jenkins J."/>
            <person name="Shu S."/>
            <person name="Juenger T.E."/>
            <person name="Schmutz J."/>
        </authorList>
    </citation>
    <scope>NUCLEOTIDE SEQUENCE</scope>
    <source>
        <strain evidence="1">AP13</strain>
    </source>
</reference>
<organism evidence="1 2">
    <name type="scientific">Panicum virgatum</name>
    <name type="common">Blackwell switchgrass</name>
    <dbReference type="NCBI Taxonomy" id="38727"/>
    <lineage>
        <taxon>Eukaryota</taxon>
        <taxon>Viridiplantae</taxon>
        <taxon>Streptophyta</taxon>
        <taxon>Embryophyta</taxon>
        <taxon>Tracheophyta</taxon>
        <taxon>Spermatophyta</taxon>
        <taxon>Magnoliopsida</taxon>
        <taxon>Liliopsida</taxon>
        <taxon>Poales</taxon>
        <taxon>Poaceae</taxon>
        <taxon>PACMAD clade</taxon>
        <taxon>Panicoideae</taxon>
        <taxon>Panicodae</taxon>
        <taxon>Paniceae</taxon>
        <taxon>Panicinae</taxon>
        <taxon>Panicum</taxon>
        <taxon>Panicum sect. Hiantes</taxon>
    </lineage>
</organism>
<accession>A0A8T0T0F9</accession>
<name>A0A8T0T0F9_PANVG</name>
<dbReference type="EMBL" id="CM029045">
    <property type="protein sequence ID" value="KAG2601819.1"/>
    <property type="molecule type" value="Genomic_DNA"/>
</dbReference>
<gene>
    <name evidence="1" type="ORF">PVAP13_5KG620007</name>
</gene>
<proteinExistence type="predicted"/>